<dbReference type="EMBL" id="JAFCJH010000004">
    <property type="protein sequence ID" value="MBR0794812.1"/>
    <property type="molecule type" value="Genomic_DNA"/>
</dbReference>
<dbReference type="PROSITE" id="PS51819">
    <property type="entry name" value="VOC"/>
    <property type="match status" value="1"/>
</dbReference>
<dbReference type="Pfam" id="PF00903">
    <property type="entry name" value="Glyoxalase"/>
    <property type="match status" value="1"/>
</dbReference>
<evidence type="ECO:0000313" key="4">
    <source>
        <dbReference type="Proteomes" id="UP001315278"/>
    </source>
</evidence>
<sequence length="154" mass="16931">MMIQINGMAHIILTVSDFSNAREFYGKLLPAMGMTPVCDTEKFFYCVGGRTAIGIEPCAPEYASERFVQARVGLHHLCLRARSREDVDRCAAMLHEVGATIVRGPLEGTWASGYYYVLFEDPDGIRLEVNYVPGAGVFAAGAAFNPNDGYTRRA</sequence>
<keyword evidence="1" id="KW-0479">Metal-binding</keyword>
<dbReference type="InterPro" id="IPR051332">
    <property type="entry name" value="Fosfomycin_Res_Enzymes"/>
</dbReference>
<dbReference type="InterPro" id="IPR029068">
    <property type="entry name" value="Glyas_Bleomycin-R_OHBP_Dase"/>
</dbReference>
<accession>A0ABS5FDE6</accession>
<organism evidence="3 4">
    <name type="scientific">Bradyrhizobium jicamae</name>
    <dbReference type="NCBI Taxonomy" id="280332"/>
    <lineage>
        <taxon>Bacteria</taxon>
        <taxon>Pseudomonadati</taxon>
        <taxon>Pseudomonadota</taxon>
        <taxon>Alphaproteobacteria</taxon>
        <taxon>Hyphomicrobiales</taxon>
        <taxon>Nitrobacteraceae</taxon>
        <taxon>Bradyrhizobium</taxon>
    </lineage>
</organism>
<gene>
    <name evidence="3" type="ORF">JQ615_05315</name>
</gene>
<protein>
    <submittedName>
        <fullName evidence="3">VOC family protein</fullName>
    </submittedName>
</protein>
<keyword evidence="4" id="KW-1185">Reference proteome</keyword>
<feature type="domain" description="VOC" evidence="2">
    <location>
        <begin position="7"/>
        <end position="132"/>
    </location>
</feature>
<dbReference type="Proteomes" id="UP001315278">
    <property type="component" value="Unassembled WGS sequence"/>
</dbReference>
<evidence type="ECO:0000313" key="3">
    <source>
        <dbReference type="EMBL" id="MBR0794812.1"/>
    </source>
</evidence>
<dbReference type="PANTHER" id="PTHR36113:SF6">
    <property type="entry name" value="FOSFOMYCIN RESISTANCE PROTEIN FOSX"/>
    <property type="match status" value="1"/>
</dbReference>
<dbReference type="InterPro" id="IPR004360">
    <property type="entry name" value="Glyas_Fos-R_dOase_dom"/>
</dbReference>
<dbReference type="PANTHER" id="PTHR36113">
    <property type="entry name" value="LYASE, PUTATIVE-RELATED-RELATED"/>
    <property type="match status" value="1"/>
</dbReference>
<name>A0ABS5FDE6_9BRAD</name>
<dbReference type="SUPFAM" id="SSF54593">
    <property type="entry name" value="Glyoxalase/Bleomycin resistance protein/Dihydroxybiphenyl dioxygenase"/>
    <property type="match status" value="1"/>
</dbReference>
<reference evidence="4" key="1">
    <citation type="journal article" date="2021" name="ISME J.">
        <title>Evolutionary origin and ecological implication of a unique nif island in free-living Bradyrhizobium lineages.</title>
        <authorList>
            <person name="Tao J."/>
        </authorList>
    </citation>
    <scope>NUCLEOTIDE SEQUENCE [LARGE SCALE GENOMIC DNA]</scope>
    <source>
        <strain evidence="4">SZCCT0434</strain>
    </source>
</reference>
<dbReference type="Gene3D" id="3.10.180.10">
    <property type="entry name" value="2,3-Dihydroxybiphenyl 1,2-Dioxygenase, domain 1"/>
    <property type="match status" value="1"/>
</dbReference>
<evidence type="ECO:0000259" key="2">
    <source>
        <dbReference type="PROSITE" id="PS51819"/>
    </source>
</evidence>
<evidence type="ECO:0000256" key="1">
    <source>
        <dbReference type="ARBA" id="ARBA00022723"/>
    </source>
</evidence>
<dbReference type="RefSeq" id="WP_212491899.1">
    <property type="nucleotide sequence ID" value="NZ_JAFCJH010000004.1"/>
</dbReference>
<proteinExistence type="predicted"/>
<dbReference type="InterPro" id="IPR037523">
    <property type="entry name" value="VOC_core"/>
</dbReference>
<comment type="caution">
    <text evidence="3">The sequence shown here is derived from an EMBL/GenBank/DDBJ whole genome shotgun (WGS) entry which is preliminary data.</text>
</comment>